<dbReference type="Proteomes" id="UP001177744">
    <property type="component" value="Unassembled WGS sequence"/>
</dbReference>
<comment type="caution">
    <text evidence="3">The sequence shown here is derived from an EMBL/GenBank/DDBJ whole genome shotgun (WGS) entry which is preliminary data.</text>
</comment>
<name>A0AA40LKV3_CNENI</name>
<feature type="signal peptide" evidence="2">
    <location>
        <begin position="1"/>
        <end position="21"/>
    </location>
</feature>
<evidence type="ECO:0000313" key="3">
    <source>
        <dbReference type="EMBL" id="KAK1335308.1"/>
    </source>
</evidence>
<protein>
    <submittedName>
        <fullName evidence="3">Uncharacterized protein</fullName>
    </submittedName>
</protein>
<sequence length="167" mass="17774">MCCGRIRGLVLFSALRIPAQGHSGAWLTPETQPLLFSLPPLQGEGPPADSLLTYVPQTSALTYAPASRTSHPLGRPLQTLSRLQPGELSPAGGGGIQKQTLLRQLIAYLAMIPPSPTEAGPLTPDELLRVPWRKHGKRFSPPEDPTEPLGTGDAPAPHLGCADARRL</sequence>
<gene>
    <name evidence="3" type="ORF">QTO34_004893</name>
</gene>
<feature type="chain" id="PRO_5041309407" evidence="2">
    <location>
        <begin position="22"/>
        <end position="167"/>
    </location>
</feature>
<accession>A0AA40LKV3</accession>
<organism evidence="3 4">
    <name type="scientific">Cnephaeus nilssonii</name>
    <name type="common">Northern bat</name>
    <name type="synonym">Eptesicus nilssonii</name>
    <dbReference type="NCBI Taxonomy" id="3371016"/>
    <lineage>
        <taxon>Eukaryota</taxon>
        <taxon>Metazoa</taxon>
        <taxon>Chordata</taxon>
        <taxon>Craniata</taxon>
        <taxon>Vertebrata</taxon>
        <taxon>Euteleostomi</taxon>
        <taxon>Mammalia</taxon>
        <taxon>Eutheria</taxon>
        <taxon>Laurasiatheria</taxon>
        <taxon>Chiroptera</taxon>
        <taxon>Yangochiroptera</taxon>
        <taxon>Vespertilionidae</taxon>
        <taxon>Cnephaeus</taxon>
    </lineage>
</organism>
<evidence type="ECO:0000256" key="2">
    <source>
        <dbReference type="SAM" id="SignalP"/>
    </source>
</evidence>
<keyword evidence="4" id="KW-1185">Reference proteome</keyword>
<dbReference type="AlphaFoldDB" id="A0AA40LKV3"/>
<dbReference type="EMBL" id="JAULJE010000014">
    <property type="protein sequence ID" value="KAK1335308.1"/>
    <property type="molecule type" value="Genomic_DNA"/>
</dbReference>
<feature type="region of interest" description="Disordered" evidence="1">
    <location>
        <begin position="133"/>
        <end position="167"/>
    </location>
</feature>
<evidence type="ECO:0000256" key="1">
    <source>
        <dbReference type="SAM" id="MobiDB-lite"/>
    </source>
</evidence>
<evidence type="ECO:0000313" key="4">
    <source>
        <dbReference type="Proteomes" id="UP001177744"/>
    </source>
</evidence>
<keyword evidence="2" id="KW-0732">Signal</keyword>
<reference evidence="3" key="1">
    <citation type="submission" date="2023-06" db="EMBL/GenBank/DDBJ databases">
        <title>Reference genome for the Northern bat (Eptesicus nilssonii), a most northern bat species.</title>
        <authorList>
            <person name="Laine V.N."/>
            <person name="Pulliainen A.T."/>
            <person name="Lilley T.M."/>
        </authorList>
    </citation>
    <scope>NUCLEOTIDE SEQUENCE</scope>
    <source>
        <strain evidence="3">BLF_Eptnil</strain>
        <tissue evidence="3">Kidney</tissue>
    </source>
</reference>
<proteinExistence type="predicted"/>